<feature type="compositionally biased region" description="Basic and acidic residues" evidence="1">
    <location>
        <begin position="372"/>
        <end position="387"/>
    </location>
</feature>
<dbReference type="EMBL" id="JAFNEN010000655">
    <property type="protein sequence ID" value="KAG8178981.1"/>
    <property type="molecule type" value="Genomic_DNA"/>
</dbReference>
<evidence type="ECO:0000313" key="4">
    <source>
        <dbReference type="Proteomes" id="UP000827092"/>
    </source>
</evidence>
<feature type="region of interest" description="Disordered" evidence="1">
    <location>
        <begin position="199"/>
        <end position="269"/>
    </location>
</feature>
<sequence>MIVLRAIPAMVFLLHVSSALNYGGGGGGGYGGGGYGGGYQEEIPNKIIIKKIPKHVPIYKPVPYPKLVPVPKPVGFLKPFAIAKPFSVPHVVPVIKHFQKPFPVLKGVPFHFPIPLPKLVKLPFQIKIPKPYIVRVPKPYAVSKKFPVAVPVHIPKPYVVPIYKPVPVGVPHKVPKVINVYKEVPEYVKKPVPVYVEEQPYKPQGDHKGTPYVPSGGNKGSPFPSGIGGGHKGTPFPGGVGGGNKGSPFPSGGNGGYGNVGGGLHSKGTNPHATSAANFLAAHAGKLQSSHNSGYQDILAAYTQHQNFAGLQGLGGGIHGGYQGGQDLNGYGGLSGHNLDFQGGYGSHSQGQGVYEGFGGFDDASAYGRGAGVDKAKDSETSHEEGYGHNSGNEEGNSYDNAGHESNSYNEGQGGYNEGQGNGGYNNNQGYIGLSISSFNDHSGRGGGFKDEAAGGYNDQVGHDNQDYGINNNQGYDGNHNSGGSYGGQEGNGYQHSPTLSIYQLQNGAASTINFPNAASNYYNTGFQPQQSYGHQADSAQTYSQNHGGNVGYESQGVSDHQQSSYGPLQQTQENDGGYSNQESTYQNEGSYNNQDVGYQGSYDNQAHSESYHNQEAEASYNHPNLAPGLQSYGLRAAYPVQPGTDNQNQLQGAAGTVYVRAYDNNQGQPQSVSYSVKTSADNYQPQDSTQQNTYSSFTSTRNAVPAPAEKEPAEDKEPVAAASGRSYDVEDKPAISSGYSTLEGSEGKEGSWKVVKP</sequence>
<protein>
    <submittedName>
        <fullName evidence="3">Uncharacterized protein</fullName>
    </submittedName>
</protein>
<feature type="chain" id="PRO_5043978177" evidence="2">
    <location>
        <begin position="20"/>
        <end position="758"/>
    </location>
</feature>
<feature type="compositionally biased region" description="Polar residues" evidence="1">
    <location>
        <begin position="390"/>
        <end position="408"/>
    </location>
</feature>
<feature type="compositionally biased region" description="Gly residues" evidence="1">
    <location>
        <begin position="252"/>
        <end position="265"/>
    </location>
</feature>
<feature type="compositionally biased region" description="Polar residues" evidence="1">
    <location>
        <begin position="468"/>
        <end position="480"/>
    </location>
</feature>
<feature type="region of interest" description="Disordered" evidence="1">
    <location>
        <begin position="529"/>
        <end position="625"/>
    </location>
</feature>
<feature type="compositionally biased region" description="Polar residues" evidence="1">
    <location>
        <begin position="529"/>
        <end position="548"/>
    </location>
</feature>
<accession>A0AAV6U5C0</accession>
<name>A0AAV6U5C0_9ARAC</name>
<keyword evidence="4" id="KW-1185">Reference proteome</keyword>
<feature type="compositionally biased region" description="Polar residues" evidence="1">
    <location>
        <begin position="678"/>
        <end position="703"/>
    </location>
</feature>
<comment type="caution">
    <text evidence="3">The sequence shown here is derived from an EMBL/GenBank/DDBJ whole genome shotgun (WGS) entry which is preliminary data.</text>
</comment>
<evidence type="ECO:0000313" key="3">
    <source>
        <dbReference type="EMBL" id="KAG8178981.1"/>
    </source>
</evidence>
<proteinExistence type="predicted"/>
<reference evidence="3 4" key="1">
    <citation type="journal article" date="2022" name="Nat. Ecol. Evol.">
        <title>A masculinizing supergene underlies an exaggerated male reproductive morph in a spider.</title>
        <authorList>
            <person name="Hendrickx F."/>
            <person name="De Corte Z."/>
            <person name="Sonet G."/>
            <person name="Van Belleghem S.M."/>
            <person name="Kostlbacher S."/>
            <person name="Vangestel C."/>
        </authorList>
    </citation>
    <scope>NUCLEOTIDE SEQUENCE [LARGE SCALE GENOMIC DNA]</scope>
    <source>
        <strain evidence="3">W744_W776</strain>
    </source>
</reference>
<feature type="signal peptide" evidence="2">
    <location>
        <begin position="1"/>
        <end position="19"/>
    </location>
</feature>
<feature type="compositionally biased region" description="Basic and acidic residues" evidence="1">
    <location>
        <begin position="443"/>
        <end position="453"/>
    </location>
</feature>
<gene>
    <name evidence="3" type="ORF">JTE90_012494</name>
</gene>
<evidence type="ECO:0000256" key="2">
    <source>
        <dbReference type="SAM" id="SignalP"/>
    </source>
</evidence>
<feature type="compositionally biased region" description="Polar residues" evidence="1">
    <location>
        <begin position="556"/>
        <end position="609"/>
    </location>
</feature>
<feature type="compositionally biased region" description="Basic and acidic residues" evidence="1">
    <location>
        <begin position="709"/>
        <end position="719"/>
    </location>
</feature>
<keyword evidence="2" id="KW-0732">Signal</keyword>
<feature type="region of interest" description="Disordered" evidence="1">
    <location>
        <begin position="678"/>
        <end position="758"/>
    </location>
</feature>
<evidence type="ECO:0000256" key="1">
    <source>
        <dbReference type="SAM" id="MobiDB-lite"/>
    </source>
</evidence>
<dbReference type="AlphaFoldDB" id="A0AAV6U5C0"/>
<feature type="region of interest" description="Disordered" evidence="1">
    <location>
        <begin position="443"/>
        <end position="495"/>
    </location>
</feature>
<dbReference type="Proteomes" id="UP000827092">
    <property type="component" value="Unassembled WGS sequence"/>
</dbReference>
<feature type="region of interest" description="Disordered" evidence="1">
    <location>
        <begin position="371"/>
        <end position="423"/>
    </location>
</feature>
<feature type="compositionally biased region" description="Gly residues" evidence="1">
    <location>
        <begin position="226"/>
        <end position="245"/>
    </location>
</feature>
<feature type="compositionally biased region" description="Gly residues" evidence="1">
    <location>
        <begin position="412"/>
        <end position="423"/>
    </location>
</feature>
<organism evidence="3 4">
    <name type="scientific">Oedothorax gibbosus</name>
    <dbReference type="NCBI Taxonomy" id="931172"/>
    <lineage>
        <taxon>Eukaryota</taxon>
        <taxon>Metazoa</taxon>
        <taxon>Ecdysozoa</taxon>
        <taxon>Arthropoda</taxon>
        <taxon>Chelicerata</taxon>
        <taxon>Arachnida</taxon>
        <taxon>Araneae</taxon>
        <taxon>Araneomorphae</taxon>
        <taxon>Entelegynae</taxon>
        <taxon>Araneoidea</taxon>
        <taxon>Linyphiidae</taxon>
        <taxon>Erigoninae</taxon>
        <taxon>Oedothorax</taxon>
    </lineage>
</organism>